<organism evidence="2 3">
    <name type="scientific">Roseisalinus antarcticus</name>
    <dbReference type="NCBI Taxonomy" id="254357"/>
    <lineage>
        <taxon>Bacteria</taxon>
        <taxon>Pseudomonadati</taxon>
        <taxon>Pseudomonadota</taxon>
        <taxon>Alphaproteobacteria</taxon>
        <taxon>Rhodobacterales</taxon>
        <taxon>Roseobacteraceae</taxon>
        <taxon>Roseisalinus</taxon>
    </lineage>
</organism>
<proteinExistence type="predicted"/>
<evidence type="ECO:0000256" key="1">
    <source>
        <dbReference type="SAM" id="MobiDB-lite"/>
    </source>
</evidence>
<accession>A0A1Y5TYB1</accession>
<dbReference type="Proteomes" id="UP000193900">
    <property type="component" value="Unassembled WGS sequence"/>
</dbReference>
<sequence>MALFAADAPGAPLAAPATTDDSVLCPPMAQLDAPPRPLPEVYGGQGRFWARLAAQAAAEGDRHMADLMDKLAERLRDGSLDWEGAPAPAQRLTRYVYPVV</sequence>
<reference evidence="2 3" key="1">
    <citation type="submission" date="2017-03" db="EMBL/GenBank/DDBJ databases">
        <authorList>
            <person name="Afonso C.L."/>
            <person name="Miller P.J."/>
            <person name="Scott M.A."/>
            <person name="Spackman E."/>
            <person name="Goraichik I."/>
            <person name="Dimitrov K.M."/>
            <person name="Suarez D.L."/>
            <person name="Swayne D.E."/>
        </authorList>
    </citation>
    <scope>NUCLEOTIDE SEQUENCE [LARGE SCALE GENOMIC DNA]</scope>
    <source>
        <strain evidence="2 3">CECT 7023</strain>
    </source>
</reference>
<keyword evidence="3" id="KW-1185">Reference proteome</keyword>
<feature type="region of interest" description="Disordered" evidence="1">
    <location>
        <begin position="1"/>
        <end position="20"/>
    </location>
</feature>
<name>A0A1Y5TYB1_9RHOB</name>
<dbReference type="AlphaFoldDB" id="A0A1Y5TYB1"/>
<protein>
    <submittedName>
        <fullName evidence="2">Uncharacterized protein</fullName>
    </submittedName>
</protein>
<evidence type="ECO:0000313" key="3">
    <source>
        <dbReference type="Proteomes" id="UP000193900"/>
    </source>
</evidence>
<dbReference type="EMBL" id="FWFZ01000046">
    <property type="protein sequence ID" value="SLN76851.1"/>
    <property type="molecule type" value="Genomic_DNA"/>
</dbReference>
<gene>
    <name evidence="2" type="ORF">ROA7023_04255</name>
</gene>
<evidence type="ECO:0000313" key="2">
    <source>
        <dbReference type="EMBL" id="SLN76851.1"/>
    </source>
</evidence>